<comment type="caution">
    <text evidence="2">The sequence shown here is derived from an EMBL/GenBank/DDBJ whole genome shotgun (WGS) entry which is preliminary data.</text>
</comment>
<gene>
    <name evidence="2" type="ORF">ETSY1_10995</name>
</gene>
<evidence type="ECO:0000313" key="3">
    <source>
        <dbReference type="Proteomes" id="UP000019141"/>
    </source>
</evidence>
<dbReference type="Proteomes" id="UP000019141">
    <property type="component" value="Unassembled WGS sequence"/>
</dbReference>
<dbReference type="AlphaFoldDB" id="W4LSS4"/>
<accession>W4LSS4</accession>
<name>W4LSS4_ENTF1</name>
<feature type="region of interest" description="Disordered" evidence="1">
    <location>
        <begin position="1"/>
        <end position="38"/>
    </location>
</feature>
<organism evidence="2 3">
    <name type="scientific">Entotheonella factor</name>
    <dbReference type="NCBI Taxonomy" id="1429438"/>
    <lineage>
        <taxon>Bacteria</taxon>
        <taxon>Pseudomonadati</taxon>
        <taxon>Nitrospinota/Tectimicrobiota group</taxon>
        <taxon>Candidatus Tectimicrobiota</taxon>
        <taxon>Candidatus Entotheonellia</taxon>
        <taxon>Candidatus Entotheonellales</taxon>
        <taxon>Candidatus Entotheonellaceae</taxon>
        <taxon>Candidatus Entotheonella</taxon>
    </lineage>
</organism>
<keyword evidence="3" id="KW-1185">Reference proteome</keyword>
<dbReference type="HOGENOM" id="CLU_2407782_0_0_7"/>
<proteinExistence type="predicted"/>
<protein>
    <submittedName>
        <fullName evidence="2">Uncharacterized protein</fullName>
    </submittedName>
</protein>
<reference evidence="2 3" key="1">
    <citation type="journal article" date="2014" name="Nature">
        <title>An environmental bacterial taxon with a large and distinct metabolic repertoire.</title>
        <authorList>
            <person name="Wilson M.C."/>
            <person name="Mori T."/>
            <person name="Ruckert C."/>
            <person name="Uria A.R."/>
            <person name="Helf M.J."/>
            <person name="Takada K."/>
            <person name="Gernert C."/>
            <person name="Steffens U.A."/>
            <person name="Heycke N."/>
            <person name="Schmitt S."/>
            <person name="Rinke C."/>
            <person name="Helfrich E.J."/>
            <person name="Brachmann A.O."/>
            <person name="Gurgui C."/>
            <person name="Wakimoto T."/>
            <person name="Kracht M."/>
            <person name="Crusemann M."/>
            <person name="Hentschel U."/>
            <person name="Abe I."/>
            <person name="Matsunaga S."/>
            <person name="Kalinowski J."/>
            <person name="Takeyama H."/>
            <person name="Piel J."/>
        </authorList>
    </citation>
    <scope>NUCLEOTIDE SEQUENCE [LARGE SCALE GENOMIC DNA]</scope>
    <source>
        <strain evidence="3">TSY1</strain>
    </source>
</reference>
<evidence type="ECO:0000256" key="1">
    <source>
        <dbReference type="SAM" id="MobiDB-lite"/>
    </source>
</evidence>
<sequence length="92" mass="10698">MDPLRTLRDAKEEREGREKREEREEREEKRVHEGHEGTLRTELTWIDRGFSMTAGDGVESGVEVYLRSCCKNLTEAQARATWSDSRRPDAGF</sequence>
<evidence type="ECO:0000313" key="2">
    <source>
        <dbReference type="EMBL" id="ETX00477.1"/>
    </source>
</evidence>
<dbReference type="EMBL" id="AZHW01000333">
    <property type="protein sequence ID" value="ETX00477.1"/>
    <property type="molecule type" value="Genomic_DNA"/>
</dbReference>